<protein>
    <submittedName>
        <fullName evidence="2">Uncharacterized protein</fullName>
    </submittedName>
</protein>
<comment type="caution">
    <text evidence="2">The sequence shown here is derived from an EMBL/GenBank/DDBJ whole genome shotgun (WGS) entry which is preliminary data.</text>
</comment>
<dbReference type="AlphaFoldDB" id="A0A4C1WJZ5"/>
<organism evidence="2 3">
    <name type="scientific">Eumeta variegata</name>
    <name type="common">Bagworm moth</name>
    <name type="synonym">Eumeta japonica</name>
    <dbReference type="NCBI Taxonomy" id="151549"/>
    <lineage>
        <taxon>Eukaryota</taxon>
        <taxon>Metazoa</taxon>
        <taxon>Ecdysozoa</taxon>
        <taxon>Arthropoda</taxon>
        <taxon>Hexapoda</taxon>
        <taxon>Insecta</taxon>
        <taxon>Pterygota</taxon>
        <taxon>Neoptera</taxon>
        <taxon>Endopterygota</taxon>
        <taxon>Lepidoptera</taxon>
        <taxon>Glossata</taxon>
        <taxon>Ditrysia</taxon>
        <taxon>Tineoidea</taxon>
        <taxon>Psychidae</taxon>
        <taxon>Oiketicinae</taxon>
        <taxon>Eumeta</taxon>
    </lineage>
</organism>
<keyword evidence="3" id="KW-1185">Reference proteome</keyword>
<proteinExistence type="predicted"/>
<evidence type="ECO:0000313" key="3">
    <source>
        <dbReference type="Proteomes" id="UP000299102"/>
    </source>
</evidence>
<sequence>MQWVFESVETVRARAYRKNHGKLLKCEGEVRLNSSAATPDSGENAGGAGTDEEGHRQSPELLNDKYFTGGDKMFQFR</sequence>
<evidence type="ECO:0000256" key="1">
    <source>
        <dbReference type="SAM" id="MobiDB-lite"/>
    </source>
</evidence>
<dbReference type="EMBL" id="BGZK01000579">
    <property type="protein sequence ID" value="GBP51343.1"/>
    <property type="molecule type" value="Genomic_DNA"/>
</dbReference>
<evidence type="ECO:0000313" key="2">
    <source>
        <dbReference type="EMBL" id="GBP51343.1"/>
    </source>
</evidence>
<name>A0A4C1WJZ5_EUMVA</name>
<accession>A0A4C1WJZ5</accession>
<feature type="region of interest" description="Disordered" evidence="1">
    <location>
        <begin position="33"/>
        <end position="77"/>
    </location>
</feature>
<gene>
    <name evidence="2" type="ORF">EVAR_34129_1</name>
</gene>
<dbReference type="Proteomes" id="UP000299102">
    <property type="component" value="Unassembled WGS sequence"/>
</dbReference>
<reference evidence="2 3" key="1">
    <citation type="journal article" date="2019" name="Commun. Biol.">
        <title>The bagworm genome reveals a unique fibroin gene that provides high tensile strength.</title>
        <authorList>
            <person name="Kono N."/>
            <person name="Nakamura H."/>
            <person name="Ohtoshi R."/>
            <person name="Tomita M."/>
            <person name="Numata K."/>
            <person name="Arakawa K."/>
        </authorList>
    </citation>
    <scope>NUCLEOTIDE SEQUENCE [LARGE SCALE GENOMIC DNA]</scope>
</reference>